<keyword evidence="1" id="KW-0472">Membrane</keyword>
<keyword evidence="3" id="KW-1185">Reference proteome</keyword>
<proteinExistence type="predicted"/>
<dbReference type="RefSeq" id="WP_192819259.1">
    <property type="nucleotide sequence ID" value="NZ_CP062310.1"/>
</dbReference>
<feature type="transmembrane region" description="Helical" evidence="1">
    <location>
        <begin position="57"/>
        <end position="75"/>
    </location>
</feature>
<dbReference type="KEGG" id="thel:IG193_02150"/>
<dbReference type="Proteomes" id="UP000594121">
    <property type="component" value="Chromosome"/>
</dbReference>
<evidence type="ECO:0000313" key="2">
    <source>
        <dbReference type="EMBL" id="QOJ79287.1"/>
    </source>
</evidence>
<sequence length="83" mass="9478">MERDYLANTVLALAVFLAFWALYSLGEGRVDAYISVYTLEYFVVKALFRPRRVTRDYLAAVLFAVFVAIVVYRVLEVLGLHAV</sequence>
<dbReference type="GeneID" id="59148660"/>
<dbReference type="InParanoid" id="A0A7L9FHT8"/>
<name>A0A7L9FHT8_9CREN</name>
<feature type="transmembrane region" description="Helical" evidence="1">
    <location>
        <begin position="5"/>
        <end position="26"/>
    </location>
</feature>
<evidence type="ECO:0000256" key="1">
    <source>
        <dbReference type="SAM" id="Phobius"/>
    </source>
</evidence>
<dbReference type="EMBL" id="CP062310">
    <property type="protein sequence ID" value="QOJ79287.1"/>
    <property type="molecule type" value="Genomic_DNA"/>
</dbReference>
<keyword evidence="1" id="KW-1133">Transmembrane helix</keyword>
<accession>A0A7L9FHT8</accession>
<evidence type="ECO:0000313" key="3">
    <source>
        <dbReference type="Proteomes" id="UP000594121"/>
    </source>
</evidence>
<reference evidence="2 3" key="1">
    <citation type="submission" date="2020-10" db="EMBL/GenBank/DDBJ databases">
        <title>Thermofilum lucidum 3507LT sp. nov. a novel member of Thermofilaceae family isolated from Chile hot spring, and proposal of description order Thermofilales.</title>
        <authorList>
            <person name="Zayulina K.S."/>
            <person name="Elcheninov A.G."/>
            <person name="Toshchakov S.V."/>
            <person name="Kublanov I.V."/>
        </authorList>
    </citation>
    <scope>NUCLEOTIDE SEQUENCE [LARGE SCALE GENOMIC DNA]</scope>
    <source>
        <strain evidence="2 3">3507LT</strain>
    </source>
</reference>
<keyword evidence="1" id="KW-0812">Transmembrane</keyword>
<protein>
    <submittedName>
        <fullName evidence="2">Uncharacterized protein</fullName>
    </submittedName>
</protein>
<dbReference type="AlphaFoldDB" id="A0A7L9FHT8"/>
<gene>
    <name evidence="2" type="ORF">IG193_02150</name>
</gene>
<organism evidence="2 3">
    <name type="scientific">Infirmifilum lucidum</name>
    <dbReference type="NCBI Taxonomy" id="2776706"/>
    <lineage>
        <taxon>Archaea</taxon>
        <taxon>Thermoproteota</taxon>
        <taxon>Thermoprotei</taxon>
        <taxon>Thermofilales</taxon>
        <taxon>Thermofilaceae</taxon>
        <taxon>Infirmifilum</taxon>
    </lineage>
</organism>